<keyword evidence="5" id="KW-1185">Reference proteome</keyword>
<reference evidence="4" key="2">
    <citation type="submission" date="2023-05" db="EMBL/GenBank/DDBJ databases">
        <authorList>
            <person name="Schelkunov M.I."/>
        </authorList>
    </citation>
    <scope>NUCLEOTIDE SEQUENCE</scope>
    <source>
        <strain evidence="4">Hsosn_3</strain>
        <tissue evidence="4">Leaf</tissue>
    </source>
</reference>
<feature type="transmembrane region" description="Helical" evidence="3">
    <location>
        <begin position="356"/>
        <end position="375"/>
    </location>
</feature>
<accession>A0AAD8IMY6</accession>
<evidence type="ECO:0000313" key="5">
    <source>
        <dbReference type="Proteomes" id="UP001237642"/>
    </source>
</evidence>
<name>A0AAD8IMY6_9APIA</name>
<evidence type="ECO:0000256" key="1">
    <source>
        <dbReference type="ARBA" id="ARBA00004141"/>
    </source>
</evidence>
<comment type="subcellular location">
    <subcellularLocation>
        <location evidence="1">Membrane</location>
        <topology evidence="1">Multi-pass membrane protein</topology>
    </subcellularLocation>
</comment>
<sequence length="540" mass="61850">MEEQIEVVIETEASSSHTTFSSLRKFPVMLKHLLSSPAILFILLILFLATSTINILMHTSVLFQCLSFPILVCCSCIFSRLIFTVLLFSIERFLVMKTNKALYFVFALKTSVECFFLSSSILLSLLLFRKPDLGIFVVHFVTNTLATFVFATGMWILKNVILKVLDCQFHDKNFFYDMQNLISDENVFQTLLGPARRSNDSDNRTKKAHLKWIKEAFAKMFYLLCTRLPTICDALENSKFEDEHPVEHAVSMVYTNLTNKEIRDIQETDLLLVMKKGDIPNVLQLFDGAAETKSITEASLRKWMVKLCNQRKLLVHSLSSTSNVIEQLNKVVVVNLSFLVALVWCLVLGIEPNKFVVFMISSLLVIVTLSFGGYCKIISEGIMLAIVMHPYDIGDHCIIDHEKLSVQEIWLTNTVFVKENNEKVNCLNSALLTKSISNLNRSSELTDNFEIIVSSTTCSETIAALKLKIDELLGSQPESWHVQKSFDLKEIDDLKLKYNFQIVHARNFKNYHEKNYRRSELVSNLRQVLEEVDIKNFTIR</sequence>
<dbReference type="EMBL" id="JAUIZM010000004">
    <property type="protein sequence ID" value="KAK1388446.1"/>
    <property type="molecule type" value="Genomic_DNA"/>
</dbReference>
<feature type="transmembrane region" description="Helical" evidence="3">
    <location>
        <begin position="33"/>
        <end position="56"/>
    </location>
</feature>
<dbReference type="InterPro" id="IPR016688">
    <property type="entry name" value="MscS-like_plants/fungi"/>
</dbReference>
<dbReference type="AlphaFoldDB" id="A0AAD8IMY6"/>
<feature type="transmembrane region" description="Helical" evidence="3">
    <location>
        <begin position="68"/>
        <end position="90"/>
    </location>
</feature>
<dbReference type="GO" id="GO:0008381">
    <property type="term" value="F:mechanosensitive monoatomic ion channel activity"/>
    <property type="evidence" value="ECO:0007669"/>
    <property type="project" value="TreeGrafter"/>
</dbReference>
<dbReference type="PANTHER" id="PTHR31618">
    <property type="entry name" value="MECHANOSENSITIVE ION CHANNEL PROTEIN 5"/>
    <property type="match status" value="1"/>
</dbReference>
<evidence type="ECO:0000256" key="2">
    <source>
        <dbReference type="ARBA" id="ARBA00008017"/>
    </source>
</evidence>
<proteinExistence type="inferred from homology"/>
<dbReference type="GO" id="GO:0050982">
    <property type="term" value="P:detection of mechanical stimulus"/>
    <property type="evidence" value="ECO:0007669"/>
    <property type="project" value="TreeGrafter"/>
</dbReference>
<comment type="caution">
    <text evidence="4">The sequence shown here is derived from an EMBL/GenBank/DDBJ whole genome shotgun (WGS) entry which is preliminary data.</text>
</comment>
<dbReference type="GO" id="GO:0006820">
    <property type="term" value="P:monoatomic anion transport"/>
    <property type="evidence" value="ECO:0007669"/>
    <property type="project" value="TreeGrafter"/>
</dbReference>
<gene>
    <name evidence="4" type="ORF">POM88_016624</name>
</gene>
<protein>
    <recommendedName>
        <fullName evidence="6">Mechanosensitive ion channel protein</fullName>
    </recommendedName>
</protein>
<keyword evidence="3" id="KW-1133">Transmembrane helix</keyword>
<reference evidence="4" key="1">
    <citation type="submission" date="2023-02" db="EMBL/GenBank/DDBJ databases">
        <title>Genome of toxic invasive species Heracleum sosnowskyi carries increased number of genes despite the absence of recent whole-genome duplications.</title>
        <authorList>
            <person name="Schelkunov M."/>
            <person name="Shtratnikova V."/>
            <person name="Makarenko M."/>
            <person name="Klepikova A."/>
            <person name="Omelchenko D."/>
            <person name="Novikova G."/>
            <person name="Obukhova E."/>
            <person name="Bogdanov V."/>
            <person name="Penin A."/>
            <person name="Logacheva M."/>
        </authorList>
    </citation>
    <scope>NUCLEOTIDE SEQUENCE</scope>
    <source>
        <strain evidence="4">Hsosn_3</strain>
        <tissue evidence="4">Leaf</tissue>
    </source>
</reference>
<dbReference type="PANTHER" id="PTHR31618:SF7">
    <property type="entry name" value="MECHANOSENSITIVE ION CHANNEL PROTEIN"/>
    <property type="match status" value="1"/>
</dbReference>
<evidence type="ECO:0000256" key="3">
    <source>
        <dbReference type="SAM" id="Phobius"/>
    </source>
</evidence>
<dbReference type="Proteomes" id="UP001237642">
    <property type="component" value="Unassembled WGS sequence"/>
</dbReference>
<evidence type="ECO:0008006" key="6">
    <source>
        <dbReference type="Google" id="ProtNLM"/>
    </source>
</evidence>
<organism evidence="4 5">
    <name type="scientific">Heracleum sosnowskyi</name>
    <dbReference type="NCBI Taxonomy" id="360622"/>
    <lineage>
        <taxon>Eukaryota</taxon>
        <taxon>Viridiplantae</taxon>
        <taxon>Streptophyta</taxon>
        <taxon>Embryophyta</taxon>
        <taxon>Tracheophyta</taxon>
        <taxon>Spermatophyta</taxon>
        <taxon>Magnoliopsida</taxon>
        <taxon>eudicotyledons</taxon>
        <taxon>Gunneridae</taxon>
        <taxon>Pentapetalae</taxon>
        <taxon>asterids</taxon>
        <taxon>campanulids</taxon>
        <taxon>Apiales</taxon>
        <taxon>Apiaceae</taxon>
        <taxon>Apioideae</taxon>
        <taxon>apioid superclade</taxon>
        <taxon>Tordylieae</taxon>
        <taxon>Tordyliinae</taxon>
        <taxon>Heracleum</taxon>
    </lineage>
</organism>
<feature type="transmembrane region" description="Helical" evidence="3">
    <location>
        <begin position="133"/>
        <end position="157"/>
    </location>
</feature>
<keyword evidence="3" id="KW-0812">Transmembrane</keyword>
<feature type="transmembrane region" description="Helical" evidence="3">
    <location>
        <begin position="102"/>
        <end position="127"/>
    </location>
</feature>
<evidence type="ECO:0000313" key="4">
    <source>
        <dbReference type="EMBL" id="KAK1388446.1"/>
    </source>
</evidence>
<feature type="transmembrane region" description="Helical" evidence="3">
    <location>
        <begin position="331"/>
        <end position="350"/>
    </location>
</feature>
<comment type="similarity">
    <text evidence="2">Belongs to the MscS (TC 1.A.23) family.</text>
</comment>
<dbReference type="GO" id="GO:0005886">
    <property type="term" value="C:plasma membrane"/>
    <property type="evidence" value="ECO:0007669"/>
    <property type="project" value="TreeGrafter"/>
</dbReference>
<keyword evidence="3" id="KW-0472">Membrane</keyword>